<dbReference type="WBParaSite" id="PS1159_v2.g15578.t1">
    <property type="protein sequence ID" value="PS1159_v2.g15578.t1"/>
    <property type="gene ID" value="PS1159_v2.g15578"/>
</dbReference>
<organism evidence="1 2">
    <name type="scientific">Panagrolaimus sp. PS1159</name>
    <dbReference type="NCBI Taxonomy" id="55785"/>
    <lineage>
        <taxon>Eukaryota</taxon>
        <taxon>Metazoa</taxon>
        <taxon>Ecdysozoa</taxon>
        <taxon>Nematoda</taxon>
        <taxon>Chromadorea</taxon>
        <taxon>Rhabditida</taxon>
        <taxon>Tylenchina</taxon>
        <taxon>Panagrolaimomorpha</taxon>
        <taxon>Panagrolaimoidea</taxon>
        <taxon>Panagrolaimidae</taxon>
        <taxon>Panagrolaimus</taxon>
    </lineage>
</organism>
<sequence>MDRSEIKDREYLYKLIIGQLFYDGYRQVAANLAEEIGMVQEHAAPSDKLFRLFSIAKQFSDEPEKENGESSLFKYNAESMGLDLEYDADIASTAPEPASYETVFLSTHKAPCRSATFNIDGSLAAIGSADCSIKIYDIEKIIAREVRGENITDDQVQPVIRTLYDHMDEVSCLAFHSREAILISGSHDKTIKFFDYSKMAVKRCMRSIRETEPVRAFAVHPGGEFLLVAVDHPTLRLYNIETQQCYVSSNPADQHERAVVDVCYADNAKLAVSGSLDGDVKIWDGISNRCVQTFTRAHDGIPIRSAKFTRNAKYVLTTGTDCSVKLWELSTNRCIVAYTGAGGSGFSDYSAPASFNHNEDYVLLPDDKSGSLCTWASRTGDRKRLLALGHTAPIRDFVHSKTSPAFITCSEDCKARFWYKKL</sequence>
<reference evidence="2" key="1">
    <citation type="submission" date="2022-11" db="UniProtKB">
        <authorList>
            <consortium name="WormBaseParasite"/>
        </authorList>
    </citation>
    <scope>IDENTIFICATION</scope>
</reference>
<dbReference type="Proteomes" id="UP000887580">
    <property type="component" value="Unplaced"/>
</dbReference>
<evidence type="ECO:0000313" key="1">
    <source>
        <dbReference type="Proteomes" id="UP000887580"/>
    </source>
</evidence>
<protein>
    <submittedName>
        <fullName evidence="2">Cleavage stimulation factor 50 kDa subunit</fullName>
    </submittedName>
</protein>
<accession>A0AC35FC79</accession>
<name>A0AC35FC79_9BILA</name>
<proteinExistence type="predicted"/>
<evidence type="ECO:0000313" key="2">
    <source>
        <dbReference type="WBParaSite" id="PS1159_v2.g15578.t1"/>
    </source>
</evidence>